<dbReference type="EMBL" id="CAJPIZ010002919">
    <property type="protein sequence ID" value="CAG2105692.1"/>
    <property type="molecule type" value="Genomic_DNA"/>
</dbReference>
<protein>
    <recommendedName>
        <fullName evidence="7">NADP-dependent oxidoreductase domain-containing protein</fullName>
    </recommendedName>
</protein>
<evidence type="ECO:0000256" key="6">
    <source>
        <dbReference type="PIRSR" id="PIRSR000097-3"/>
    </source>
</evidence>
<proteinExistence type="inferred from homology"/>
<dbReference type="AlphaFoldDB" id="A0A7R9KN92"/>
<feature type="active site" description="Proton donor" evidence="4">
    <location>
        <position position="53"/>
    </location>
</feature>
<evidence type="ECO:0000313" key="9">
    <source>
        <dbReference type="Proteomes" id="UP000759131"/>
    </source>
</evidence>
<name>A0A7R9KN92_9ACAR</name>
<reference evidence="8" key="1">
    <citation type="submission" date="2020-11" db="EMBL/GenBank/DDBJ databases">
        <authorList>
            <person name="Tran Van P."/>
        </authorList>
    </citation>
    <scope>NUCLEOTIDE SEQUENCE</scope>
</reference>
<feature type="binding site" evidence="5">
    <location>
        <position position="119"/>
    </location>
    <ligand>
        <name>substrate</name>
    </ligand>
</feature>
<evidence type="ECO:0000256" key="1">
    <source>
        <dbReference type="ARBA" id="ARBA00007905"/>
    </source>
</evidence>
<dbReference type="Gene3D" id="3.20.20.100">
    <property type="entry name" value="NADP-dependent oxidoreductase domain"/>
    <property type="match status" value="1"/>
</dbReference>
<evidence type="ECO:0000313" key="8">
    <source>
        <dbReference type="EMBL" id="CAD7625262.1"/>
    </source>
</evidence>
<dbReference type="SUPFAM" id="SSF51430">
    <property type="entry name" value="NAD(P)-linked oxidoreductase"/>
    <property type="match status" value="1"/>
</dbReference>
<evidence type="ECO:0000256" key="3">
    <source>
        <dbReference type="ARBA" id="ARBA00023002"/>
    </source>
</evidence>
<dbReference type="EMBL" id="OC857494">
    <property type="protein sequence ID" value="CAD7625262.1"/>
    <property type="molecule type" value="Genomic_DNA"/>
</dbReference>
<dbReference type="CDD" id="cd19071">
    <property type="entry name" value="AKR_AKR1-5-like"/>
    <property type="match status" value="1"/>
</dbReference>
<keyword evidence="3" id="KW-0560">Oxidoreductase</keyword>
<dbReference type="Proteomes" id="UP000759131">
    <property type="component" value="Unassembled WGS sequence"/>
</dbReference>
<evidence type="ECO:0000256" key="5">
    <source>
        <dbReference type="PIRSR" id="PIRSR000097-2"/>
    </source>
</evidence>
<dbReference type="PIRSF" id="PIRSF000097">
    <property type="entry name" value="AKR"/>
    <property type="match status" value="1"/>
</dbReference>
<dbReference type="InterPro" id="IPR020471">
    <property type="entry name" value="AKR"/>
</dbReference>
<dbReference type="PANTHER" id="PTHR43827:SF3">
    <property type="entry name" value="NADP-DEPENDENT OXIDOREDUCTASE DOMAIN-CONTAINING PROTEIN"/>
    <property type="match status" value="1"/>
</dbReference>
<evidence type="ECO:0000256" key="4">
    <source>
        <dbReference type="PIRSR" id="PIRSR000097-1"/>
    </source>
</evidence>
<organism evidence="8">
    <name type="scientific">Medioppia subpectinata</name>
    <dbReference type="NCBI Taxonomy" id="1979941"/>
    <lineage>
        <taxon>Eukaryota</taxon>
        <taxon>Metazoa</taxon>
        <taxon>Ecdysozoa</taxon>
        <taxon>Arthropoda</taxon>
        <taxon>Chelicerata</taxon>
        <taxon>Arachnida</taxon>
        <taxon>Acari</taxon>
        <taxon>Acariformes</taxon>
        <taxon>Sarcoptiformes</taxon>
        <taxon>Oribatida</taxon>
        <taxon>Brachypylina</taxon>
        <taxon>Oppioidea</taxon>
        <taxon>Oppiidae</taxon>
        <taxon>Medioppia</taxon>
    </lineage>
</organism>
<dbReference type="OrthoDB" id="416253at2759"/>
<feature type="site" description="Lowers pKa of active site Tyr" evidence="6">
    <location>
        <position position="82"/>
    </location>
</feature>
<feature type="domain" description="NADP-dependent oxidoreductase" evidence="7">
    <location>
        <begin position="13"/>
        <end position="269"/>
    </location>
</feature>
<gene>
    <name evidence="8" type="ORF">OSB1V03_LOCUS5697</name>
</gene>
<dbReference type="FunFam" id="3.20.20.100:FF:000002">
    <property type="entry name" value="2,5-diketo-D-gluconic acid reductase A"/>
    <property type="match status" value="1"/>
</dbReference>
<accession>A0A7R9KN92</accession>
<comment type="similarity">
    <text evidence="1">Belongs to the aldo/keto reductase family.</text>
</comment>
<keyword evidence="9" id="KW-1185">Reference proteome</keyword>
<dbReference type="InterPro" id="IPR018170">
    <property type="entry name" value="Aldo/ket_reductase_CS"/>
</dbReference>
<evidence type="ECO:0000259" key="7">
    <source>
        <dbReference type="Pfam" id="PF00248"/>
    </source>
</evidence>
<dbReference type="InterPro" id="IPR036812">
    <property type="entry name" value="NAD(P)_OxRdtase_dom_sf"/>
</dbReference>
<dbReference type="GO" id="GO:0016616">
    <property type="term" value="F:oxidoreductase activity, acting on the CH-OH group of donors, NAD or NADP as acceptor"/>
    <property type="evidence" value="ECO:0007669"/>
    <property type="project" value="UniProtKB-ARBA"/>
</dbReference>
<keyword evidence="2" id="KW-0521">NADP</keyword>
<dbReference type="InterPro" id="IPR023210">
    <property type="entry name" value="NADP_OxRdtase_dom"/>
</dbReference>
<dbReference type="PRINTS" id="PR00069">
    <property type="entry name" value="ALDKETRDTASE"/>
</dbReference>
<dbReference type="PANTHER" id="PTHR43827">
    <property type="entry name" value="2,5-DIKETO-D-GLUCONIC ACID REDUCTASE"/>
    <property type="match status" value="1"/>
</dbReference>
<dbReference type="PROSITE" id="PS00798">
    <property type="entry name" value="ALDOKETO_REDUCTASE_1"/>
    <property type="match status" value="1"/>
</dbReference>
<dbReference type="PROSITE" id="PS00062">
    <property type="entry name" value="ALDOKETO_REDUCTASE_2"/>
    <property type="match status" value="1"/>
</dbReference>
<sequence length="271" mass="29520">MIRLNNGIEMPALGVGTGGLTSSGGFLSGQALVDTINTAIDIGYRHIDTASNYGNEVAIGRTLNALIANGIVNREDLFVTTKIFWHTFPVTDIMAATVEAVRLSVQQLDLQYVDLMLLHRPRDVVPDYNAQVWRGLEWALSAGLVRAIGVSNFGVPELEGLLSTALVVPAVNQIKSHPKCGNRDVIDWCHKQGIRVTAHTPLGAGSLTTDETIGSIGRTYGKSAAQVMIKWQLQRGLAVIPKTTKTTRICDNFNVFDFSLTEEEMNVLENM</sequence>
<evidence type="ECO:0000256" key="2">
    <source>
        <dbReference type="ARBA" id="ARBA00022857"/>
    </source>
</evidence>
<dbReference type="Pfam" id="PF00248">
    <property type="entry name" value="Aldo_ket_red"/>
    <property type="match status" value="1"/>
</dbReference>